<protein>
    <submittedName>
        <fullName evidence="1">ATP/GTP-binding protein</fullName>
    </submittedName>
</protein>
<organism evidence="1 2">
    <name type="scientific">Campylobacter fetus subsp. testudinum</name>
    <dbReference type="NCBI Taxonomy" id="1507806"/>
    <lineage>
        <taxon>Bacteria</taxon>
        <taxon>Pseudomonadati</taxon>
        <taxon>Campylobacterota</taxon>
        <taxon>Epsilonproteobacteria</taxon>
        <taxon>Campylobacterales</taxon>
        <taxon>Campylobacteraceae</taxon>
        <taxon>Campylobacter</taxon>
    </lineage>
</organism>
<dbReference type="KEGG" id="cfp:CR44_06300"/>
<name>A0AAX0HF45_CAMFE</name>
<dbReference type="EMBL" id="LFLK01000001">
    <property type="protein sequence ID" value="OCR91731.1"/>
    <property type="molecule type" value="Genomic_DNA"/>
</dbReference>
<reference evidence="1 2" key="1">
    <citation type="journal article" date="2016" name="Genome Biol. Evol.">
        <title>Comparative Genomics of Campylobacter fetus from Reptiles and Mammals Reveals Divergent Evolution in Host-Associated Lineages.</title>
        <authorList>
            <person name="Gilbert M.J."/>
            <person name="Miller W.G."/>
            <person name="Yee E."/>
            <person name="Zomer A.L."/>
            <person name="van der Graaf-van Bloois L."/>
            <person name="Fitzgerald C."/>
            <person name="Forbes K.J."/>
            <person name="Meric G."/>
            <person name="Sheppard S.K."/>
            <person name="Wagenaar J.A."/>
            <person name="Duim B."/>
        </authorList>
    </citation>
    <scope>NUCLEOTIDE SEQUENCE [LARGE SCALE GENOMIC DNA]</scope>
    <source>
        <strain evidence="1 2">12S02225-3</strain>
    </source>
</reference>
<evidence type="ECO:0000313" key="2">
    <source>
        <dbReference type="Proteomes" id="UP000093100"/>
    </source>
</evidence>
<accession>A0AAX0HF45</accession>
<dbReference type="AlphaFoldDB" id="A0AAX0HF45"/>
<gene>
    <name evidence="1" type="ORF">CFT12S02225_01365</name>
</gene>
<dbReference type="Proteomes" id="UP000093100">
    <property type="component" value="Unassembled WGS sequence"/>
</dbReference>
<evidence type="ECO:0000313" key="1">
    <source>
        <dbReference type="EMBL" id="OCR91731.1"/>
    </source>
</evidence>
<proteinExistence type="predicted"/>
<sequence length="175" mass="19997">MTTQNYANASYNNFAFNFKTSSGDSINLSLYDNKSLSYSSQKDGSSSSKELTLSHQYGYKFEFNSNGLSEQDRVEIAKAMEDLKPKLEDFMKKIKENEPFSDDTITNLANSLKKDLPDVKNENQKNAVSSSLLDLFDNIITKNTDQNTLDKNILYPANKLFEEMLKQMERFSIYA</sequence>
<dbReference type="RefSeq" id="WP_023385595.1">
    <property type="nucleotide sequence ID" value="NZ_CP009226.1"/>
</dbReference>
<comment type="caution">
    <text evidence="1">The sequence shown here is derived from an EMBL/GenBank/DDBJ whole genome shotgun (WGS) entry which is preliminary data.</text>
</comment>